<evidence type="ECO:0000313" key="3">
    <source>
        <dbReference type="Proteomes" id="UP000314294"/>
    </source>
</evidence>
<comment type="caution">
    <text evidence="2">The sequence shown here is derived from an EMBL/GenBank/DDBJ whole genome shotgun (WGS) entry which is preliminary data.</text>
</comment>
<feature type="region of interest" description="Disordered" evidence="1">
    <location>
        <begin position="82"/>
        <end position="109"/>
    </location>
</feature>
<organism evidence="2 3">
    <name type="scientific">Liparis tanakae</name>
    <name type="common">Tanaka's snailfish</name>
    <dbReference type="NCBI Taxonomy" id="230148"/>
    <lineage>
        <taxon>Eukaryota</taxon>
        <taxon>Metazoa</taxon>
        <taxon>Chordata</taxon>
        <taxon>Craniata</taxon>
        <taxon>Vertebrata</taxon>
        <taxon>Euteleostomi</taxon>
        <taxon>Actinopterygii</taxon>
        <taxon>Neopterygii</taxon>
        <taxon>Teleostei</taxon>
        <taxon>Neoteleostei</taxon>
        <taxon>Acanthomorphata</taxon>
        <taxon>Eupercaria</taxon>
        <taxon>Perciformes</taxon>
        <taxon>Cottioidei</taxon>
        <taxon>Cottales</taxon>
        <taxon>Liparidae</taxon>
        <taxon>Liparis</taxon>
    </lineage>
</organism>
<reference evidence="2 3" key="1">
    <citation type="submission" date="2019-03" db="EMBL/GenBank/DDBJ databases">
        <title>First draft genome of Liparis tanakae, snailfish: a comprehensive survey of snailfish specific genes.</title>
        <authorList>
            <person name="Kim W."/>
            <person name="Song I."/>
            <person name="Jeong J.-H."/>
            <person name="Kim D."/>
            <person name="Kim S."/>
            <person name="Ryu S."/>
            <person name="Song J.Y."/>
            <person name="Lee S.K."/>
        </authorList>
    </citation>
    <scope>NUCLEOTIDE SEQUENCE [LARGE SCALE GENOMIC DNA]</scope>
    <source>
        <tissue evidence="2">Muscle</tissue>
    </source>
</reference>
<sequence length="109" mass="11461">MGRGRGGGGPVTSRGAEREKSGGDIDADDERLLEAAPVPLGAARLKVSRERVSAAVSHGAAGGAHAGVTMCWRGRLHRTTRCLRQPPDQRPGDDVGLGDSMSSTMWQRN</sequence>
<evidence type="ECO:0000313" key="2">
    <source>
        <dbReference type="EMBL" id="TNN41015.1"/>
    </source>
</evidence>
<keyword evidence="3" id="KW-1185">Reference proteome</keyword>
<accession>A0A4Z2FJ69</accession>
<evidence type="ECO:0000256" key="1">
    <source>
        <dbReference type="SAM" id="MobiDB-lite"/>
    </source>
</evidence>
<gene>
    <name evidence="2" type="ORF">EYF80_048820</name>
</gene>
<proteinExistence type="predicted"/>
<dbReference type="AlphaFoldDB" id="A0A4Z2FJ69"/>
<dbReference type="Proteomes" id="UP000314294">
    <property type="component" value="Unassembled WGS sequence"/>
</dbReference>
<feature type="compositionally biased region" description="Gly residues" evidence="1">
    <location>
        <begin position="1"/>
        <end position="10"/>
    </location>
</feature>
<feature type="compositionally biased region" description="Polar residues" evidence="1">
    <location>
        <begin position="100"/>
        <end position="109"/>
    </location>
</feature>
<name>A0A4Z2FJ69_9TELE</name>
<dbReference type="EMBL" id="SRLO01001141">
    <property type="protein sequence ID" value="TNN41015.1"/>
    <property type="molecule type" value="Genomic_DNA"/>
</dbReference>
<feature type="region of interest" description="Disordered" evidence="1">
    <location>
        <begin position="1"/>
        <end position="32"/>
    </location>
</feature>
<protein>
    <submittedName>
        <fullName evidence="2">Uncharacterized protein</fullName>
    </submittedName>
</protein>